<keyword evidence="6 15" id="KW-0347">Helicase</keyword>
<dbReference type="AlphaFoldDB" id="A0A1Y5PDB4"/>
<organism evidence="18">
    <name type="scientific">uncultured Mycobacterium sp</name>
    <dbReference type="NCBI Taxonomy" id="171292"/>
    <lineage>
        <taxon>Bacteria</taxon>
        <taxon>Bacillati</taxon>
        <taxon>Actinomycetota</taxon>
        <taxon>Actinomycetes</taxon>
        <taxon>Mycobacteriales</taxon>
        <taxon>Mycobacteriaceae</taxon>
        <taxon>Mycobacterium</taxon>
        <taxon>environmental samples</taxon>
    </lineage>
</organism>
<comment type="similarity">
    <text evidence="1">Belongs to the helicase family. UvrD subfamily.</text>
</comment>
<evidence type="ECO:0000256" key="1">
    <source>
        <dbReference type="ARBA" id="ARBA00009922"/>
    </source>
</evidence>
<dbReference type="GO" id="GO:0004527">
    <property type="term" value="F:exonuclease activity"/>
    <property type="evidence" value="ECO:0007669"/>
    <property type="project" value="UniProtKB-KW"/>
</dbReference>
<evidence type="ECO:0000256" key="3">
    <source>
        <dbReference type="ARBA" id="ARBA00022741"/>
    </source>
</evidence>
<dbReference type="EC" id="5.6.2.4" evidence="13"/>
<sequence length="1106" mass="115233">MNGSGRAEAVDVKSVGHCFMLPSQNLSVVRGGIAGMSTPAFVVEVTEPSDVLRPELRGTVRIVGGPGTGKTSLLVAAVLIIIGLAARRPAAAPPVRWWISLLVAAAAAHIAAGTDPESVLLLTGSGRLAAATRSKLTAELLAARSAQPCRAVVREPLVRSVHSYAFAVLRQAAARAGDPPPRLVTGAEQDGIIRELLAGDLEDGDASASRWPQVLRPALTTAGFATELRDLLARCAERGVEPLQLQRIGRLSGRPEWAAAGRFAQQYEQVMLLRAAVGTAAPQATVPALGAAELVGAALEALAADAELLAAERSRVRLLLVDDAQHLDPQAARLVRVLAAGAELTLLAGDPNQAVFGFRGADPAVLTAADTPLVELTRSYRCAPAVAGAISGIAAGLPGNSAWRRMTSNTDDDGSVRVRVAGSAHAEAALIADTLRRAHLVDGVPWSQLAVIVRSPSAVAALPRALAGAGVPVAAAQLAGPVADQPAAQALLLVLAATAHGLDREQAVSLLTGPIGRVDPVTLRQLRRALRRNSSGDFGDQLVTALTTGPVDLAATLARPVNRVRAVLTAAGRGHRQHRDPHYTLWQAWERSGLQRRWLSAAERGGTEGALADRNLEAVTALFAIADDYVSRTTGASLPGLLDHVAGLQLPPVSADGRSAVETVAVLSPHAALDRDWDLVIIAGLQDGLWPNTTPRGGVLGTQRLLDVLDGLGDDVSARAPLLAEERRLLIAAMGRARRGLLVTAVDSDAGDDAALPSPFVAELAEYATADTAAPAAPAAAPPVLAPAAVVGRLRAVVCAPAGTVTDGERATAAQQLARLAADGVPGADPAQWYGMTTVSTCAPLWSGDEHTVTLSPSTLQTLTDCPLRWLAERHGGADRRELRSTLGSVVHALLADSASSAEQLVAQLETLWSTLPFDSPWYADNELARHRAMLAAFVAWRSATRHELTEIGTEIDVDGVIATPDEDGPGVRVRGRVDRLERDAEGRLVIVDVKTGKSPVTKDEAQRHAQLGLYQLAVAAGALADGDRPGGGRLVYVAKPNASGATEREQSALTADDTAEWRRTVQQAAGATAGPQFLARVNDGCTHCPMRAACPAHTAPRTEPS</sequence>
<dbReference type="GO" id="GO:0003677">
    <property type="term" value="F:DNA binding"/>
    <property type="evidence" value="ECO:0007669"/>
    <property type="project" value="UniProtKB-KW"/>
</dbReference>
<evidence type="ECO:0000313" key="18">
    <source>
        <dbReference type="EMBL" id="SBS76705.1"/>
    </source>
</evidence>
<proteinExistence type="inferred from homology"/>
<dbReference type="InterPro" id="IPR014016">
    <property type="entry name" value="UvrD-like_ATP-bd"/>
</dbReference>
<dbReference type="InterPro" id="IPR013986">
    <property type="entry name" value="DExx_box_DNA_helicase_dom_sf"/>
</dbReference>
<dbReference type="PANTHER" id="PTHR11070">
    <property type="entry name" value="UVRD / RECB / PCRA DNA HELICASE FAMILY MEMBER"/>
    <property type="match status" value="1"/>
</dbReference>
<dbReference type="SUPFAM" id="SSF52540">
    <property type="entry name" value="P-loop containing nucleoside triphosphate hydrolases"/>
    <property type="match status" value="1"/>
</dbReference>
<keyword evidence="7" id="KW-0269">Exonuclease</keyword>
<dbReference type="GO" id="GO:0043138">
    <property type="term" value="F:3'-5' DNA helicase activity"/>
    <property type="evidence" value="ECO:0007669"/>
    <property type="project" value="UniProtKB-EC"/>
</dbReference>
<comment type="catalytic activity">
    <reaction evidence="12">
        <text>Couples ATP hydrolysis with the unwinding of duplex DNA by translocating in the 3'-5' direction.</text>
        <dbReference type="EC" id="5.6.2.4"/>
    </reaction>
</comment>
<dbReference type="Gene3D" id="1.10.486.10">
    <property type="entry name" value="PCRA, domain 4"/>
    <property type="match status" value="1"/>
</dbReference>
<evidence type="ECO:0000256" key="13">
    <source>
        <dbReference type="ARBA" id="ARBA00034808"/>
    </source>
</evidence>
<evidence type="ECO:0000256" key="15">
    <source>
        <dbReference type="PROSITE-ProRule" id="PRU00560"/>
    </source>
</evidence>
<dbReference type="GO" id="GO:0033202">
    <property type="term" value="C:DNA helicase complex"/>
    <property type="evidence" value="ECO:0007669"/>
    <property type="project" value="TreeGrafter"/>
</dbReference>
<evidence type="ECO:0000256" key="6">
    <source>
        <dbReference type="ARBA" id="ARBA00022806"/>
    </source>
</evidence>
<keyword evidence="11" id="KW-0413">Isomerase</keyword>
<evidence type="ECO:0000256" key="5">
    <source>
        <dbReference type="ARBA" id="ARBA00022801"/>
    </source>
</evidence>
<evidence type="ECO:0000256" key="11">
    <source>
        <dbReference type="ARBA" id="ARBA00023235"/>
    </source>
</evidence>
<dbReference type="Gene3D" id="3.40.50.300">
    <property type="entry name" value="P-loop containing nucleotide triphosphate hydrolases"/>
    <property type="match status" value="2"/>
</dbReference>
<reference evidence="18" key="1">
    <citation type="submission" date="2016-03" db="EMBL/GenBank/DDBJ databases">
        <authorList>
            <person name="Ploux O."/>
        </authorList>
    </citation>
    <scope>NUCLEOTIDE SEQUENCE</scope>
    <source>
        <strain evidence="18">UC10</strain>
    </source>
</reference>
<evidence type="ECO:0000259" key="17">
    <source>
        <dbReference type="PROSITE" id="PS51217"/>
    </source>
</evidence>
<dbReference type="PANTHER" id="PTHR11070:SF59">
    <property type="entry name" value="DNA 3'-5' HELICASE"/>
    <property type="match status" value="1"/>
</dbReference>
<evidence type="ECO:0000256" key="8">
    <source>
        <dbReference type="ARBA" id="ARBA00022840"/>
    </source>
</evidence>
<evidence type="ECO:0000259" key="16">
    <source>
        <dbReference type="PROSITE" id="PS51198"/>
    </source>
</evidence>
<evidence type="ECO:0000256" key="9">
    <source>
        <dbReference type="ARBA" id="ARBA00023125"/>
    </source>
</evidence>
<dbReference type="InterPro" id="IPR000212">
    <property type="entry name" value="DNA_helicase_UvrD/REP"/>
</dbReference>
<accession>A0A1Y5PDB4</accession>
<evidence type="ECO:0000256" key="14">
    <source>
        <dbReference type="ARBA" id="ARBA00048988"/>
    </source>
</evidence>
<keyword evidence="3 15" id="KW-0547">Nucleotide-binding</keyword>
<dbReference type="Pfam" id="PF12705">
    <property type="entry name" value="PDDEXK_1"/>
    <property type="match status" value="1"/>
</dbReference>
<dbReference type="InterPro" id="IPR011604">
    <property type="entry name" value="PDDEXK-like_dom_sf"/>
</dbReference>
<keyword evidence="5 15" id="KW-0378">Hydrolase</keyword>
<dbReference type="EMBL" id="FLQS01000029">
    <property type="protein sequence ID" value="SBS76705.1"/>
    <property type="molecule type" value="Genomic_DNA"/>
</dbReference>
<evidence type="ECO:0000256" key="4">
    <source>
        <dbReference type="ARBA" id="ARBA00022763"/>
    </source>
</evidence>
<dbReference type="Gene3D" id="1.10.10.160">
    <property type="match status" value="1"/>
</dbReference>
<dbReference type="GO" id="GO:0005524">
    <property type="term" value="F:ATP binding"/>
    <property type="evidence" value="ECO:0007669"/>
    <property type="project" value="UniProtKB-UniRule"/>
</dbReference>
<dbReference type="InterPro" id="IPR038726">
    <property type="entry name" value="PDDEXK_AddAB-type"/>
</dbReference>
<evidence type="ECO:0000256" key="7">
    <source>
        <dbReference type="ARBA" id="ARBA00022839"/>
    </source>
</evidence>
<dbReference type="GO" id="GO:0005829">
    <property type="term" value="C:cytosol"/>
    <property type="evidence" value="ECO:0007669"/>
    <property type="project" value="TreeGrafter"/>
</dbReference>
<dbReference type="PROSITE" id="PS51217">
    <property type="entry name" value="UVRD_HELICASE_CTER"/>
    <property type="match status" value="1"/>
</dbReference>
<comment type="catalytic activity">
    <reaction evidence="14">
        <text>ATP + H2O = ADP + phosphate + H(+)</text>
        <dbReference type="Rhea" id="RHEA:13065"/>
        <dbReference type="ChEBI" id="CHEBI:15377"/>
        <dbReference type="ChEBI" id="CHEBI:15378"/>
        <dbReference type="ChEBI" id="CHEBI:30616"/>
        <dbReference type="ChEBI" id="CHEBI:43474"/>
        <dbReference type="ChEBI" id="CHEBI:456216"/>
        <dbReference type="EC" id="5.6.2.4"/>
    </reaction>
</comment>
<gene>
    <name evidence="18" type="ORF">MHPYR_350047</name>
</gene>
<dbReference type="InterPro" id="IPR014017">
    <property type="entry name" value="DNA_helicase_UvrD-like_C"/>
</dbReference>
<keyword evidence="2" id="KW-0540">Nuclease</keyword>
<keyword evidence="9" id="KW-0238">DNA-binding</keyword>
<feature type="domain" description="UvrD-like helicase C-terminal" evidence="17">
    <location>
        <begin position="384"/>
        <end position="674"/>
    </location>
</feature>
<feature type="domain" description="UvrD-like helicase ATP-binding" evidence="16">
    <location>
        <begin position="43"/>
        <end position="383"/>
    </location>
</feature>
<evidence type="ECO:0000256" key="10">
    <source>
        <dbReference type="ARBA" id="ARBA00023204"/>
    </source>
</evidence>
<feature type="binding site" evidence="15">
    <location>
        <begin position="64"/>
        <end position="71"/>
    </location>
    <ligand>
        <name>ATP</name>
        <dbReference type="ChEBI" id="CHEBI:30616"/>
    </ligand>
</feature>
<name>A0A1Y5PDB4_9MYCO</name>
<dbReference type="Pfam" id="PF00580">
    <property type="entry name" value="UvrD-helicase"/>
    <property type="match status" value="1"/>
</dbReference>
<protein>
    <recommendedName>
        <fullName evidence="13">DNA 3'-5' helicase</fullName>
        <ecNumber evidence="13">5.6.2.4</ecNumber>
    </recommendedName>
</protein>
<dbReference type="PROSITE" id="PS51198">
    <property type="entry name" value="UVRD_HELICASE_ATP_BIND"/>
    <property type="match status" value="1"/>
</dbReference>
<keyword evidence="4" id="KW-0227">DNA damage</keyword>
<evidence type="ECO:0000256" key="2">
    <source>
        <dbReference type="ARBA" id="ARBA00022722"/>
    </source>
</evidence>
<keyword evidence="10" id="KW-0234">DNA repair</keyword>
<keyword evidence="8 15" id="KW-0067">ATP-binding</keyword>
<evidence type="ECO:0000256" key="12">
    <source>
        <dbReference type="ARBA" id="ARBA00034617"/>
    </source>
</evidence>
<dbReference type="GO" id="GO:0000725">
    <property type="term" value="P:recombinational repair"/>
    <property type="evidence" value="ECO:0007669"/>
    <property type="project" value="TreeGrafter"/>
</dbReference>
<dbReference type="InterPro" id="IPR027417">
    <property type="entry name" value="P-loop_NTPase"/>
</dbReference>
<dbReference type="Gene3D" id="3.90.320.10">
    <property type="match status" value="1"/>
</dbReference>